<evidence type="ECO:0000313" key="1">
    <source>
        <dbReference type="EMBL" id="AVX35047.1"/>
    </source>
</evidence>
<name>A0A2R4NFY0_KLEAE</name>
<dbReference type="EMBL" id="MG288681">
    <property type="protein sequence ID" value="AVX35047.1"/>
    <property type="molecule type" value="Genomic_DNA"/>
</dbReference>
<accession>A0A2R4NFY0</accession>
<sequence length="38" mass="4573">MNCDFFYKKETTAICDLLYYFIIVKATSQYAHIVRIYS</sequence>
<organism evidence="1">
    <name type="scientific">Klebsiella aerogenes</name>
    <name type="common">Enterobacter aerogenes</name>
    <dbReference type="NCBI Taxonomy" id="548"/>
    <lineage>
        <taxon>Bacteria</taxon>
        <taxon>Pseudomonadati</taxon>
        <taxon>Pseudomonadota</taxon>
        <taxon>Gammaproteobacteria</taxon>
        <taxon>Enterobacterales</taxon>
        <taxon>Enterobacteriaceae</taxon>
        <taxon>Klebsiella/Raoultella group</taxon>
        <taxon>Klebsiella</taxon>
    </lineage>
</organism>
<geneLocation type="plasmid" evidence="1">
    <name>pE20-FIIA</name>
</geneLocation>
<keyword evidence="1" id="KW-0614">Plasmid</keyword>
<protein>
    <submittedName>
        <fullName evidence="1">Uncharacterized protein</fullName>
    </submittedName>
</protein>
<reference evidence="1" key="1">
    <citation type="journal article" date="2018" name="Front. Microbiol.">
        <title>Dissemination of KPC-2-Encoding IncX6 Plasmids Among Multiple Enterobacteriaceae Species in a Single Chinese Hospital.</title>
        <authorList>
            <person name="Li B."/>
            <person name="Feng J."/>
            <person name="Zhan Z."/>
            <person name="Yin Z."/>
            <person name="Jiang Q."/>
            <person name="Wei P."/>
            <person name="Chen X."/>
            <person name="Gao B."/>
            <person name="Hou J."/>
            <person name="Mao P."/>
            <person name="Wu W."/>
            <person name="Chen W."/>
            <person name="Tong Y."/>
            <person name="Wang J."/>
            <person name="Li B."/>
            <person name="Zhou D."/>
        </authorList>
    </citation>
    <scope>NUCLEOTIDE SEQUENCE</scope>
    <source>
        <strain evidence="1">E20</strain>
        <plasmid evidence="1">pE20-FIIA</plasmid>
    </source>
</reference>
<dbReference type="AlphaFoldDB" id="A0A2R4NFY0"/>
<proteinExistence type="predicted"/>